<organism evidence="1 2">
    <name type="scientific">Brachionus plicatilis</name>
    <name type="common">Marine rotifer</name>
    <name type="synonym">Brachionus muelleri</name>
    <dbReference type="NCBI Taxonomy" id="10195"/>
    <lineage>
        <taxon>Eukaryota</taxon>
        <taxon>Metazoa</taxon>
        <taxon>Spiralia</taxon>
        <taxon>Gnathifera</taxon>
        <taxon>Rotifera</taxon>
        <taxon>Eurotatoria</taxon>
        <taxon>Monogononta</taxon>
        <taxon>Pseudotrocha</taxon>
        <taxon>Ploima</taxon>
        <taxon>Brachionidae</taxon>
        <taxon>Brachionus</taxon>
    </lineage>
</organism>
<accession>A0A3M7QGM8</accession>
<name>A0A3M7QGM8_BRAPC</name>
<sequence length="106" mass="12767">MDYPTVKFFRCFTEKFLKEQSLVGLRISKDNGKTAQKKSIMVKIVRIKNIRSKRLMLDYKIERISNFFFDQKSIYQDQYPMHNRGCEVRFNSIVSIQLNLNNYLEE</sequence>
<gene>
    <name evidence="1" type="ORF">BpHYR1_031570</name>
</gene>
<evidence type="ECO:0000313" key="2">
    <source>
        <dbReference type="Proteomes" id="UP000276133"/>
    </source>
</evidence>
<dbReference type="Proteomes" id="UP000276133">
    <property type="component" value="Unassembled WGS sequence"/>
</dbReference>
<keyword evidence="2" id="KW-1185">Reference proteome</keyword>
<protein>
    <submittedName>
        <fullName evidence="1">Uncharacterized protein</fullName>
    </submittedName>
</protein>
<reference evidence="1 2" key="1">
    <citation type="journal article" date="2018" name="Sci. Rep.">
        <title>Genomic signatures of local adaptation to the degree of environmental predictability in rotifers.</title>
        <authorList>
            <person name="Franch-Gras L."/>
            <person name="Hahn C."/>
            <person name="Garcia-Roger E.M."/>
            <person name="Carmona M.J."/>
            <person name="Serra M."/>
            <person name="Gomez A."/>
        </authorList>
    </citation>
    <scope>NUCLEOTIDE SEQUENCE [LARGE SCALE GENOMIC DNA]</scope>
    <source>
        <strain evidence="1">HYR1</strain>
    </source>
</reference>
<comment type="caution">
    <text evidence="1">The sequence shown here is derived from an EMBL/GenBank/DDBJ whole genome shotgun (WGS) entry which is preliminary data.</text>
</comment>
<dbReference type="EMBL" id="REGN01006202">
    <property type="protein sequence ID" value="RNA10439.1"/>
    <property type="molecule type" value="Genomic_DNA"/>
</dbReference>
<dbReference type="AlphaFoldDB" id="A0A3M7QGM8"/>
<evidence type="ECO:0000313" key="1">
    <source>
        <dbReference type="EMBL" id="RNA10439.1"/>
    </source>
</evidence>
<proteinExistence type="predicted"/>